<dbReference type="InterPro" id="IPR010513">
    <property type="entry name" value="KEN_dom"/>
</dbReference>
<evidence type="ECO:0000313" key="6">
    <source>
        <dbReference type="RefSeq" id="XP_031575283.1"/>
    </source>
</evidence>
<evidence type="ECO:0000313" key="5">
    <source>
        <dbReference type="Proteomes" id="UP000515163"/>
    </source>
</evidence>
<dbReference type="PANTHER" id="PTHR13954">
    <property type="entry name" value="IRE1-RELATED"/>
    <property type="match status" value="1"/>
</dbReference>
<dbReference type="Gene3D" id="1.20.1440.180">
    <property type="entry name" value="KEN domain"/>
    <property type="match status" value="1"/>
</dbReference>
<dbReference type="GO" id="GO:0006397">
    <property type="term" value="P:mRNA processing"/>
    <property type="evidence" value="ECO:0007669"/>
    <property type="project" value="InterPro"/>
</dbReference>
<dbReference type="GeneID" id="116308903"/>
<protein>
    <submittedName>
        <fullName evidence="6">Serine/threonine-protein kinase/endoribonuclease ire-1-like</fullName>
    </submittedName>
</protein>
<dbReference type="AlphaFoldDB" id="A0A6P8JCF7"/>
<accession>A0A6P8JCF7</accession>
<keyword evidence="2" id="KW-0547">Nucleotide-binding</keyword>
<reference evidence="6" key="1">
    <citation type="submission" date="2025-08" db="UniProtKB">
        <authorList>
            <consortium name="RefSeq"/>
        </authorList>
    </citation>
    <scope>IDENTIFICATION</scope>
    <source>
        <tissue evidence="6">Tentacle</tissue>
    </source>
</reference>
<name>A0A6P8JCF7_ACTTE</name>
<organism evidence="5 6">
    <name type="scientific">Actinia tenebrosa</name>
    <name type="common">Australian red waratah sea anemone</name>
    <dbReference type="NCBI Taxonomy" id="6105"/>
    <lineage>
        <taxon>Eukaryota</taxon>
        <taxon>Metazoa</taxon>
        <taxon>Cnidaria</taxon>
        <taxon>Anthozoa</taxon>
        <taxon>Hexacorallia</taxon>
        <taxon>Actiniaria</taxon>
        <taxon>Actiniidae</taxon>
        <taxon>Actinia</taxon>
    </lineage>
</organism>
<keyword evidence="1" id="KW-0732">Signal</keyword>
<dbReference type="InParanoid" id="A0A6P8JCF7"/>
<dbReference type="InterPro" id="IPR045133">
    <property type="entry name" value="IRE1/2-like"/>
</dbReference>
<dbReference type="Pfam" id="PF06479">
    <property type="entry name" value="Ribonuc_2-5A"/>
    <property type="match status" value="1"/>
</dbReference>
<dbReference type="GO" id="GO:0030968">
    <property type="term" value="P:endoplasmic reticulum unfolded protein response"/>
    <property type="evidence" value="ECO:0007669"/>
    <property type="project" value="InterPro"/>
</dbReference>
<dbReference type="RefSeq" id="XP_031575283.1">
    <property type="nucleotide sequence ID" value="XM_031719423.1"/>
</dbReference>
<dbReference type="PROSITE" id="PS51392">
    <property type="entry name" value="KEN"/>
    <property type="match status" value="1"/>
</dbReference>
<dbReference type="GO" id="GO:0004674">
    <property type="term" value="F:protein serine/threonine kinase activity"/>
    <property type="evidence" value="ECO:0007669"/>
    <property type="project" value="InterPro"/>
</dbReference>
<keyword evidence="5" id="KW-1185">Reference proteome</keyword>
<dbReference type="GO" id="GO:0004521">
    <property type="term" value="F:RNA endonuclease activity"/>
    <property type="evidence" value="ECO:0007669"/>
    <property type="project" value="InterPro"/>
</dbReference>
<dbReference type="KEGG" id="aten:116308903"/>
<dbReference type="Proteomes" id="UP000515163">
    <property type="component" value="Unplaced"/>
</dbReference>
<evidence type="ECO:0000256" key="2">
    <source>
        <dbReference type="ARBA" id="ARBA00022741"/>
    </source>
</evidence>
<dbReference type="OrthoDB" id="63989at2759"/>
<proteinExistence type="predicted"/>
<feature type="domain" description="KEN" evidence="4">
    <location>
        <begin position="24"/>
        <end position="162"/>
    </location>
</feature>
<gene>
    <name evidence="6" type="primary">LOC116308903</name>
</gene>
<keyword evidence="3" id="KW-0067">ATP-binding</keyword>
<evidence type="ECO:0000256" key="3">
    <source>
        <dbReference type="ARBA" id="ARBA00022840"/>
    </source>
</evidence>
<dbReference type="PANTHER" id="PTHR13954:SF6">
    <property type="entry name" value="NON-SPECIFIC SERINE_THREONINE PROTEIN KINASE"/>
    <property type="match status" value="1"/>
</dbReference>
<sequence>MLKKSVGERISPTDALAHPLFWTNSKKKDFLVAVGNQPEFESWPSKRNFPETDLERDLKSLKVFQTVVKCGSWDDSRNKLMPKFYDEMKTWRNYDTTSVVDLVRLIRNGYSHYDSLSHKVRRMLLTNYAYLDYFPDLVMEVYKAVTVRGWNSRPQIKDAMTKQEHASSRDFNHI</sequence>
<evidence type="ECO:0000259" key="4">
    <source>
        <dbReference type="PROSITE" id="PS51392"/>
    </source>
</evidence>
<dbReference type="GO" id="GO:0005524">
    <property type="term" value="F:ATP binding"/>
    <property type="evidence" value="ECO:0007669"/>
    <property type="project" value="UniProtKB-KW"/>
</dbReference>
<evidence type="ECO:0000256" key="1">
    <source>
        <dbReference type="ARBA" id="ARBA00022729"/>
    </source>
</evidence>
<dbReference type="InterPro" id="IPR038357">
    <property type="entry name" value="KEN_sf"/>
</dbReference>